<evidence type="ECO:0000256" key="10">
    <source>
        <dbReference type="ARBA" id="ARBA00023157"/>
    </source>
</evidence>
<evidence type="ECO:0000256" key="9">
    <source>
        <dbReference type="ARBA" id="ARBA00023136"/>
    </source>
</evidence>
<evidence type="ECO:0000256" key="6">
    <source>
        <dbReference type="ARBA" id="ARBA00022968"/>
    </source>
</evidence>
<gene>
    <name evidence="13" type="primary">LOC102802623</name>
</gene>
<keyword evidence="6" id="KW-0735">Signal-anchor</keyword>
<dbReference type="PIRSF" id="PIRSF005557">
    <property type="entry name" value="Sialyl_trans"/>
    <property type="match status" value="1"/>
</dbReference>
<evidence type="ECO:0000256" key="1">
    <source>
        <dbReference type="ARBA" id="ARBA00004323"/>
    </source>
</evidence>
<keyword evidence="8" id="KW-0333">Golgi apparatus</keyword>
<comment type="similarity">
    <text evidence="2">Belongs to the glycosyltransferase 29 family.</text>
</comment>
<dbReference type="PANTHER" id="PTHR11987:SF54">
    <property type="entry name" value="ST8 ALPHA-N-ACETYL-NEURAMINIDE ALPHA-2,8-SIALYLTRANSFERASE 6"/>
    <property type="match status" value="1"/>
</dbReference>
<dbReference type="Proteomes" id="UP000694865">
    <property type="component" value="Unplaced"/>
</dbReference>
<comment type="subcellular location">
    <subcellularLocation>
        <location evidence="1">Golgi apparatus membrane</location>
        <topology evidence="1">Single-pass type II membrane protein</topology>
    </subcellularLocation>
</comment>
<keyword evidence="5" id="KW-0812">Transmembrane</keyword>
<keyword evidence="3" id="KW-0328">Glycosyltransferase</keyword>
<evidence type="ECO:0000313" key="13">
    <source>
        <dbReference type="RefSeq" id="XP_006815663.1"/>
    </source>
</evidence>
<keyword evidence="9" id="KW-0472">Membrane</keyword>
<evidence type="ECO:0000256" key="7">
    <source>
        <dbReference type="ARBA" id="ARBA00022989"/>
    </source>
</evidence>
<evidence type="ECO:0000256" key="3">
    <source>
        <dbReference type="ARBA" id="ARBA00022676"/>
    </source>
</evidence>
<dbReference type="InterPro" id="IPR050943">
    <property type="entry name" value="Glycosyltr_29_Sialyltrsf"/>
</dbReference>
<evidence type="ECO:0000313" key="12">
    <source>
        <dbReference type="Proteomes" id="UP000694865"/>
    </source>
</evidence>
<evidence type="ECO:0000256" key="4">
    <source>
        <dbReference type="ARBA" id="ARBA00022679"/>
    </source>
</evidence>
<reference evidence="13" key="1">
    <citation type="submission" date="2025-08" db="UniProtKB">
        <authorList>
            <consortium name="RefSeq"/>
        </authorList>
    </citation>
    <scope>IDENTIFICATION</scope>
    <source>
        <tissue evidence="13">Testes</tissue>
    </source>
</reference>
<dbReference type="InterPro" id="IPR012163">
    <property type="entry name" value="Sialyl_trans"/>
</dbReference>
<evidence type="ECO:0000256" key="8">
    <source>
        <dbReference type="ARBA" id="ARBA00023034"/>
    </source>
</evidence>
<proteinExistence type="inferred from homology"/>
<dbReference type="Gene3D" id="3.90.1480.20">
    <property type="entry name" value="Glycosyl transferase family 29"/>
    <property type="match status" value="1"/>
</dbReference>
<name>A0ABM0M6M2_SACKO</name>
<evidence type="ECO:0000256" key="2">
    <source>
        <dbReference type="ARBA" id="ARBA00006003"/>
    </source>
</evidence>
<dbReference type="InterPro" id="IPR001675">
    <property type="entry name" value="Glyco_trans_29"/>
</dbReference>
<dbReference type="GeneID" id="102802623"/>
<keyword evidence="11" id="KW-0325">Glycoprotein</keyword>
<accession>A0ABM0M6M2</accession>
<dbReference type="Pfam" id="PF00777">
    <property type="entry name" value="Glyco_transf_29"/>
    <property type="match status" value="1"/>
</dbReference>
<keyword evidence="10" id="KW-1015">Disulfide bond</keyword>
<keyword evidence="7" id="KW-1133">Transmembrane helix</keyword>
<keyword evidence="4" id="KW-0808">Transferase</keyword>
<dbReference type="PANTHER" id="PTHR11987">
    <property type="entry name" value="ALPHA-2,8-SIALYLTRANSFERASE"/>
    <property type="match status" value="1"/>
</dbReference>
<evidence type="ECO:0000256" key="5">
    <source>
        <dbReference type="ARBA" id="ARBA00022692"/>
    </source>
</evidence>
<dbReference type="CDD" id="cd23963">
    <property type="entry name" value="GT29_ST8SIA"/>
    <property type="match status" value="1"/>
</dbReference>
<dbReference type="RefSeq" id="XP_006815663.1">
    <property type="nucleotide sequence ID" value="XM_006815600.1"/>
</dbReference>
<dbReference type="InterPro" id="IPR038578">
    <property type="entry name" value="GT29-like_sf"/>
</dbReference>
<keyword evidence="12" id="KW-1185">Reference proteome</keyword>
<sequence>MADHELMTMWTTKSDRESRSIETDRQLVLSRLQELTEKLLLPWRRNITNINRTRRALSVLRTKTEFVLTKENADIGSQVNLTLRKMEKLKMNRNMYKHLPKTLELSHYNTCSVVGNSGILLGSGCGNAIDHAQFVFRCNLAPITPYIKDAGRKSSLTTLNKSILDKRYGGLHRYNLTRFGRALKDYSGYIWIPLHSNLDRIPVTLTAAYLLRIGGLQVLLMNPDHYLGMQNYWTSRGITGYLTTGFYMTMVAIEMCDTVDLYGFWPFNTTGTGNNVNYHYYDDLVGTKAHNFSAEFSILNKLHHDGIIRINIRKCQNSAANSNNVSTEKSTIKVK</sequence>
<evidence type="ECO:0000256" key="11">
    <source>
        <dbReference type="ARBA" id="ARBA00023180"/>
    </source>
</evidence>
<protein>
    <submittedName>
        <fullName evidence="13">Alpha-2,8-sialyltransferase 8F-like</fullName>
    </submittedName>
</protein>
<organism evidence="12 13">
    <name type="scientific">Saccoglossus kowalevskii</name>
    <name type="common">Acorn worm</name>
    <dbReference type="NCBI Taxonomy" id="10224"/>
    <lineage>
        <taxon>Eukaryota</taxon>
        <taxon>Metazoa</taxon>
        <taxon>Hemichordata</taxon>
        <taxon>Enteropneusta</taxon>
        <taxon>Harrimaniidae</taxon>
        <taxon>Saccoglossus</taxon>
    </lineage>
</organism>